<protein>
    <recommendedName>
        <fullName evidence="4">Xaa-Pro aminopeptidase</fullName>
        <ecNumber evidence="4">3.4.11.9</ecNumber>
    </recommendedName>
</protein>
<keyword evidence="7 12" id="KW-0378">Hydrolase</keyword>
<dbReference type="Gene3D" id="3.90.230.10">
    <property type="entry name" value="Creatinase/methionine aminopeptidase superfamily"/>
    <property type="match status" value="1"/>
</dbReference>
<name>A0ABV7YR92_9BACT</name>
<dbReference type="Proteomes" id="UP001595616">
    <property type="component" value="Unassembled WGS sequence"/>
</dbReference>
<evidence type="ECO:0000256" key="3">
    <source>
        <dbReference type="ARBA" id="ARBA00008766"/>
    </source>
</evidence>
<keyword evidence="12" id="KW-0031">Aminopeptidase</keyword>
<keyword evidence="5" id="KW-0645">Protease</keyword>
<dbReference type="Pfam" id="PF00557">
    <property type="entry name" value="Peptidase_M24"/>
    <property type="match status" value="1"/>
</dbReference>
<dbReference type="InterPro" id="IPR000994">
    <property type="entry name" value="Pept_M24"/>
</dbReference>
<dbReference type="CDD" id="cd01087">
    <property type="entry name" value="Prolidase"/>
    <property type="match status" value="1"/>
</dbReference>
<dbReference type="SUPFAM" id="SSF55920">
    <property type="entry name" value="Creatinase/aminopeptidase"/>
    <property type="match status" value="1"/>
</dbReference>
<comment type="catalytic activity">
    <reaction evidence="1">
        <text>Release of any N-terminal amino acid, including proline, that is linked to proline, even from a dipeptide or tripeptide.</text>
        <dbReference type="EC" id="3.4.11.9"/>
    </reaction>
</comment>
<evidence type="ECO:0000256" key="1">
    <source>
        <dbReference type="ARBA" id="ARBA00001424"/>
    </source>
</evidence>
<dbReference type="PANTHER" id="PTHR43226">
    <property type="entry name" value="XAA-PRO AMINOPEPTIDASE 3"/>
    <property type="match status" value="1"/>
</dbReference>
<evidence type="ECO:0000256" key="2">
    <source>
        <dbReference type="ARBA" id="ARBA00001936"/>
    </source>
</evidence>
<evidence type="ECO:0000259" key="11">
    <source>
        <dbReference type="SMART" id="SM01011"/>
    </source>
</evidence>
<dbReference type="GO" id="GO:0004177">
    <property type="term" value="F:aminopeptidase activity"/>
    <property type="evidence" value="ECO:0007669"/>
    <property type="project" value="UniProtKB-KW"/>
</dbReference>
<dbReference type="PANTHER" id="PTHR43226:SF4">
    <property type="entry name" value="XAA-PRO AMINOPEPTIDASE 3"/>
    <property type="match status" value="1"/>
</dbReference>
<dbReference type="RefSeq" id="WP_379834639.1">
    <property type="nucleotide sequence ID" value="NZ_JBHRYQ010000001.1"/>
</dbReference>
<evidence type="ECO:0000256" key="5">
    <source>
        <dbReference type="ARBA" id="ARBA00022670"/>
    </source>
</evidence>
<evidence type="ECO:0000313" key="12">
    <source>
        <dbReference type="EMBL" id="MFC3809495.1"/>
    </source>
</evidence>
<evidence type="ECO:0000256" key="4">
    <source>
        <dbReference type="ARBA" id="ARBA00012574"/>
    </source>
</evidence>
<comment type="cofactor">
    <cofactor evidence="2">
        <name>Mn(2+)</name>
        <dbReference type="ChEBI" id="CHEBI:29035"/>
    </cofactor>
</comment>
<dbReference type="EC" id="3.4.11.9" evidence="4"/>
<evidence type="ECO:0000256" key="9">
    <source>
        <dbReference type="ARBA" id="ARBA00023211"/>
    </source>
</evidence>
<dbReference type="InterPro" id="IPR052433">
    <property type="entry name" value="X-Pro_dipept-like"/>
</dbReference>
<organism evidence="12 13">
    <name type="scientific">Lacihabitans lacunae</name>
    <dbReference type="NCBI Taxonomy" id="1028214"/>
    <lineage>
        <taxon>Bacteria</taxon>
        <taxon>Pseudomonadati</taxon>
        <taxon>Bacteroidota</taxon>
        <taxon>Cytophagia</taxon>
        <taxon>Cytophagales</taxon>
        <taxon>Leadbetterellaceae</taxon>
        <taxon>Lacihabitans</taxon>
    </lineage>
</organism>
<dbReference type="SUPFAM" id="SSF53092">
    <property type="entry name" value="Creatinase/prolidase N-terminal domain"/>
    <property type="match status" value="1"/>
</dbReference>
<keyword evidence="8" id="KW-0482">Metalloprotease</keyword>
<evidence type="ECO:0000256" key="6">
    <source>
        <dbReference type="ARBA" id="ARBA00022723"/>
    </source>
</evidence>
<keyword evidence="13" id="KW-1185">Reference proteome</keyword>
<evidence type="ECO:0000313" key="13">
    <source>
        <dbReference type="Proteomes" id="UP001595616"/>
    </source>
</evidence>
<evidence type="ECO:0000256" key="10">
    <source>
        <dbReference type="RuleBase" id="RU000590"/>
    </source>
</evidence>
<evidence type="ECO:0000256" key="8">
    <source>
        <dbReference type="ARBA" id="ARBA00023049"/>
    </source>
</evidence>
<comment type="similarity">
    <text evidence="3 10">Belongs to the peptidase M24B family.</text>
</comment>
<dbReference type="PROSITE" id="PS00491">
    <property type="entry name" value="PROLINE_PEPTIDASE"/>
    <property type="match status" value="1"/>
</dbReference>
<sequence length="457" mass="51073">MKLFSADTYIKRRTQLKQAMGSGQILFSGNQDSPMNYTDNTFRFRQDSSFLYYFGLNLPGLSALIDLESGEEIIFGNEYSIDDIIWIGQQETLKSLANKVGISILKPTNELAQNLRKENLHYLPQYRHDNQIILSEIFGISPKELKASEKLIHAVIAQRSYKTEEELVEMTKAVNATGAMHVAAMKACKPGKMEYEVVAKIMETVHNFNAELAYPVIFSVNGQTLHNHYHGNIMNAGQLALNDSGCETEMGYAGDITRTFPVSGTFTPKQKEIYETVLQMETDSIARLAPGVYYKDIHLSSNRILLENFKTLGLVRGNVDDMLTEGVGGLFMPHGLGHMIGLDVHDMEGLGENFVGYNADVQRSTQLGLKSLRLAKKLEAGNVLTVEPGCYFIPELIAKYKTEGIFKEFLNYSKLEEYLNFGGIRIEDNIHVTENGPQILGSPIPKTIAEVEDTMKG</sequence>
<dbReference type="InterPro" id="IPR036005">
    <property type="entry name" value="Creatinase/aminopeptidase-like"/>
</dbReference>
<evidence type="ECO:0000256" key="7">
    <source>
        <dbReference type="ARBA" id="ARBA00022801"/>
    </source>
</evidence>
<dbReference type="SMART" id="SM01011">
    <property type="entry name" value="AMP_N"/>
    <property type="match status" value="1"/>
</dbReference>
<dbReference type="InterPro" id="IPR001131">
    <property type="entry name" value="Peptidase_M24B_aminopep-P_CS"/>
</dbReference>
<reference evidence="13" key="1">
    <citation type="journal article" date="2019" name="Int. J. Syst. Evol. Microbiol.">
        <title>The Global Catalogue of Microorganisms (GCM) 10K type strain sequencing project: providing services to taxonomists for standard genome sequencing and annotation.</title>
        <authorList>
            <consortium name="The Broad Institute Genomics Platform"/>
            <consortium name="The Broad Institute Genome Sequencing Center for Infectious Disease"/>
            <person name="Wu L."/>
            <person name="Ma J."/>
        </authorList>
    </citation>
    <scope>NUCLEOTIDE SEQUENCE [LARGE SCALE GENOMIC DNA]</scope>
    <source>
        <strain evidence="13">CECT 7956</strain>
    </source>
</reference>
<keyword evidence="6 10" id="KW-0479">Metal-binding</keyword>
<dbReference type="InterPro" id="IPR029149">
    <property type="entry name" value="Creatin/AminoP/Spt16_N"/>
</dbReference>
<gene>
    <name evidence="12" type="ORF">ACFOOI_02420</name>
</gene>
<dbReference type="InterPro" id="IPR007865">
    <property type="entry name" value="Aminopep_P_N"/>
</dbReference>
<feature type="domain" description="Aminopeptidase P N-terminal" evidence="11">
    <location>
        <begin position="4"/>
        <end position="131"/>
    </location>
</feature>
<dbReference type="Gene3D" id="3.40.350.10">
    <property type="entry name" value="Creatinase/prolidase N-terminal domain"/>
    <property type="match status" value="1"/>
</dbReference>
<comment type="caution">
    <text evidence="12">The sequence shown here is derived from an EMBL/GenBank/DDBJ whole genome shotgun (WGS) entry which is preliminary data.</text>
</comment>
<accession>A0ABV7YR92</accession>
<dbReference type="Pfam" id="PF05195">
    <property type="entry name" value="AMP_N"/>
    <property type="match status" value="1"/>
</dbReference>
<dbReference type="EMBL" id="JBHRYQ010000001">
    <property type="protein sequence ID" value="MFC3809495.1"/>
    <property type="molecule type" value="Genomic_DNA"/>
</dbReference>
<keyword evidence="9" id="KW-0464">Manganese</keyword>
<proteinExistence type="inferred from homology"/>